<proteinExistence type="predicted"/>
<feature type="domain" description="Antitoxin Xre-like helix-turn-helix" evidence="2">
    <location>
        <begin position="13"/>
        <end position="70"/>
    </location>
</feature>
<evidence type="ECO:0000313" key="4">
    <source>
        <dbReference type="Proteomes" id="UP001269819"/>
    </source>
</evidence>
<dbReference type="Pfam" id="PF20432">
    <property type="entry name" value="Xre-like-HTH"/>
    <property type="match status" value="1"/>
</dbReference>
<evidence type="ECO:0000259" key="2">
    <source>
        <dbReference type="Pfam" id="PF20432"/>
    </source>
</evidence>
<keyword evidence="4" id="KW-1185">Reference proteome</keyword>
<dbReference type="InterPro" id="IPR024467">
    <property type="entry name" value="Xre/MbcA/ParS-like_toxin-bd"/>
</dbReference>
<dbReference type="RefSeq" id="WP_316973933.1">
    <property type="nucleotide sequence ID" value="NZ_JAWIIJ010000007.1"/>
</dbReference>
<organism evidence="3 4">
    <name type="scientific">Marinobacter xestospongiae</name>
    <dbReference type="NCBI Taxonomy" id="994319"/>
    <lineage>
        <taxon>Bacteria</taxon>
        <taxon>Pseudomonadati</taxon>
        <taxon>Pseudomonadota</taxon>
        <taxon>Gammaproteobacteria</taxon>
        <taxon>Pseudomonadales</taxon>
        <taxon>Marinobacteraceae</taxon>
        <taxon>Marinobacter</taxon>
    </lineage>
</organism>
<evidence type="ECO:0000313" key="3">
    <source>
        <dbReference type="EMBL" id="MDV2079370.1"/>
    </source>
</evidence>
<reference evidence="3 4" key="1">
    <citation type="submission" date="2023-10" db="EMBL/GenBank/DDBJ databases">
        <title>Characteristics and mechanism of a salt-tolerant marine origin heterotrophic nitrifying- aerobic denitrifying bacteria Marinobacter xestospongiae HN1.</title>
        <authorList>
            <person name="Qi R."/>
        </authorList>
    </citation>
    <scope>NUCLEOTIDE SEQUENCE [LARGE SCALE GENOMIC DNA]</scope>
    <source>
        <strain evidence="3 4">HN1</strain>
    </source>
</reference>
<dbReference type="Pfam" id="PF09722">
    <property type="entry name" value="Xre_MbcA_ParS_C"/>
    <property type="match status" value="1"/>
</dbReference>
<evidence type="ECO:0000259" key="1">
    <source>
        <dbReference type="Pfam" id="PF09722"/>
    </source>
</evidence>
<name>A0ABU3VZ30_9GAMM</name>
<accession>A0ABU3VZ30</accession>
<dbReference type="EMBL" id="JAWIIJ010000007">
    <property type="protein sequence ID" value="MDV2079370.1"/>
    <property type="molecule type" value="Genomic_DNA"/>
</dbReference>
<protein>
    <submittedName>
        <fullName evidence="3">Antitoxin Xre-like helix-turn-helix domain-containing protein</fullName>
    </submittedName>
</protein>
<gene>
    <name evidence="3" type="ORF">RYS15_11770</name>
</gene>
<comment type="caution">
    <text evidence="3">The sequence shown here is derived from an EMBL/GenBank/DDBJ whole genome shotgun (WGS) entry which is preliminary data.</text>
</comment>
<dbReference type="InterPro" id="IPR046847">
    <property type="entry name" value="Xre-like_HTH"/>
</dbReference>
<feature type="domain" description="Antitoxin Xre/MbcA/ParS-like toxin-binding" evidence="1">
    <location>
        <begin position="75"/>
        <end position="129"/>
    </location>
</feature>
<dbReference type="Proteomes" id="UP001269819">
    <property type="component" value="Unassembled WGS sequence"/>
</dbReference>
<sequence length="131" mass="14764">MHSAANQQSRDSQAATGLKVVFNILDKWGCSITQVQHILGISRAALYRYRQNPQSASLSRDQLERLSYVLNIHASLRTLFDNPKNVYGFMSLPNDNPYFNGRTPLAVIGSGQFADLYETFKRIDALRGGLW</sequence>